<dbReference type="EMBL" id="BMFT01000002">
    <property type="protein sequence ID" value="GGH31014.1"/>
    <property type="molecule type" value="Genomic_DNA"/>
</dbReference>
<feature type="transmembrane region" description="Helical" evidence="1">
    <location>
        <begin position="136"/>
        <end position="157"/>
    </location>
</feature>
<dbReference type="Proteomes" id="UP000659344">
    <property type="component" value="Unassembled WGS sequence"/>
</dbReference>
<feature type="transmembrane region" description="Helical" evidence="1">
    <location>
        <begin position="163"/>
        <end position="182"/>
    </location>
</feature>
<comment type="caution">
    <text evidence="2">The sequence shown here is derived from an EMBL/GenBank/DDBJ whole genome shotgun (WGS) entry which is preliminary data.</text>
</comment>
<sequence>MDTASHLLLGVTLGGLAMALSDPAIGNHSPIVYGLFAATIVGSNAPDFDSVIRIRGYESYLLHHRGFSHSLPMLVGWPVLLTPLLSYLFHAWDYMLLLFLWTLAGVMLHVFLDFFNAYGVQCFRPLSRKWCHGDTLPIFDPVIFGLHLVALLLWLFGVMTAQVVFPLLFVLTFLFIGYRIVIHRLMLHVVQRRYGVEGYSFLVPQWLPHKWGYVHETDQTYIAGSIRGTLLVEETIFQKGEQNDAVQAVMGSDGVRSFLAFAHRVHISCQKIQNGYKVEMRDVRFRHGEKLPFGIDITLDDHLQVTGNSLGWKKKLWEPPFS</sequence>
<proteinExistence type="predicted"/>
<feature type="transmembrane region" description="Helical" evidence="1">
    <location>
        <begin position="69"/>
        <end position="89"/>
    </location>
</feature>
<evidence type="ECO:0000313" key="2">
    <source>
        <dbReference type="EMBL" id="GGH31014.1"/>
    </source>
</evidence>
<keyword evidence="1" id="KW-0812">Transmembrane</keyword>
<evidence type="ECO:0000313" key="3">
    <source>
        <dbReference type="Proteomes" id="UP000659344"/>
    </source>
</evidence>
<keyword evidence="1" id="KW-1133">Transmembrane helix</keyword>
<dbReference type="Pfam" id="PF04307">
    <property type="entry name" value="YdjM"/>
    <property type="match status" value="1"/>
</dbReference>
<protein>
    <submittedName>
        <fullName evidence="2">Membrane protein</fullName>
    </submittedName>
</protein>
<accession>A0ABQ1YML3</accession>
<dbReference type="InterPro" id="IPR007404">
    <property type="entry name" value="YdjM-like"/>
</dbReference>
<feature type="transmembrane region" description="Helical" evidence="1">
    <location>
        <begin position="95"/>
        <end position="115"/>
    </location>
</feature>
<keyword evidence="1" id="KW-0472">Membrane</keyword>
<dbReference type="PANTHER" id="PTHR40031:SF1">
    <property type="entry name" value="MEMBRANE-BOUND METAL-DEPENDENT HYDROLASE"/>
    <property type="match status" value="1"/>
</dbReference>
<keyword evidence="3" id="KW-1185">Reference proteome</keyword>
<dbReference type="RefSeq" id="WP_188541097.1">
    <property type="nucleotide sequence ID" value="NZ_BMFT01000002.1"/>
</dbReference>
<evidence type="ECO:0000256" key="1">
    <source>
        <dbReference type="SAM" id="Phobius"/>
    </source>
</evidence>
<organism evidence="2 3">
    <name type="scientific">Paenibacillus segetis</name>
    <dbReference type="NCBI Taxonomy" id="1325360"/>
    <lineage>
        <taxon>Bacteria</taxon>
        <taxon>Bacillati</taxon>
        <taxon>Bacillota</taxon>
        <taxon>Bacilli</taxon>
        <taxon>Bacillales</taxon>
        <taxon>Paenibacillaceae</taxon>
        <taxon>Paenibacillus</taxon>
    </lineage>
</organism>
<gene>
    <name evidence="2" type="ORF">GCM10008013_34500</name>
</gene>
<name>A0ABQ1YML3_9BACL</name>
<dbReference type="PANTHER" id="PTHR40031">
    <property type="entry name" value="HYPOTHETICAL MEMBRANE SPANNING PROTEIN"/>
    <property type="match status" value="1"/>
</dbReference>
<reference evidence="3" key="1">
    <citation type="journal article" date="2019" name="Int. J. Syst. Evol. Microbiol.">
        <title>The Global Catalogue of Microorganisms (GCM) 10K type strain sequencing project: providing services to taxonomists for standard genome sequencing and annotation.</title>
        <authorList>
            <consortium name="The Broad Institute Genomics Platform"/>
            <consortium name="The Broad Institute Genome Sequencing Center for Infectious Disease"/>
            <person name="Wu L."/>
            <person name="Ma J."/>
        </authorList>
    </citation>
    <scope>NUCLEOTIDE SEQUENCE [LARGE SCALE GENOMIC DNA]</scope>
    <source>
        <strain evidence="3">CGMCC 1.12769</strain>
    </source>
</reference>
<dbReference type="InterPro" id="IPR053170">
    <property type="entry name" value="Transcription_regulator"/>
</dbReference>